<dbReference type="GO" id="GO:0005829">
    <property type="term" value="C:cytosol"/>
    <property type="evidence" value="ECO:0007669"/>
    <property type="project" value="TreeGrafter"/>
</dbReference>
<evidence type="ECO:0000256" key="2">
    <source>
        <dbReference type="ARBA" id="ARBA00093450"/>
    </source>
</evidence>
<proteinExistence type="inferred from homology"/>
<dbReference type="HAMAP" id="MF_00632">
    <property type="entry name" value="UPF0234"/>
    <property type="match status" value="1"/>
</dbReference>
<dbReference type="EMBL" id="CP036259">
    <property type="protein sequence ID" value="QDR81419.1"/>
    <property type="molecule type" value="Genomic_DNA"/>
</dbReference>
<comment type="similarity">
    <text evidence="2 3">Belongs to the YajQ family.</text>
</comment>
<dbReference type="CDD" id="cd11740">
    <property type="entry name" value="YajQ_like"/>
    <property type="match status" value="1"/>
</dbReference>
<evidence type="ECO:0000256" key="3">
    <source>
        <dbReference type="HAMAP-Rule" id="MF_00632"/>
    </source>
</evidence>
<organism evidence="4 5">
    <name type="scientific">Sporomusa termitida</name>
    <dbReference type="NCBI Taxonomy" id="2377"/>
    <lineage>
        <taxon>Bacteria</taxon>
        <taxon>Bacillati</taxon>
        <taxon>Bacillota</taxon>
        <taxon>Negativicutes</taxon>
        <taxon>Selenomonadales</taxon>
        <taxon>Sporomusaceae</taxon>
        <taxon>Sporomusa</taxon>
    </lineage>
</organism>
<dbReference type="Gene3D" id="3.30.70.860">
    <property type="match status" value="1"/>
</dbReference>
<protein>
    <recommendedName>
        <fullName evidence="3">Nucleotide-binding protein SPTER_27990</fullName>
    </recommendedName>
</protein>
<dbReference type="PANTHER" id="PTHR30476:SF0">
    <property type="entry name" value="UPF0234 PROTEIN YAJQ"/>
    <property type="match status" value="1"/>
</dbReference>
<keyword evidence="1 3" id="KW-0547">Nucleotide-binding</keyword>
<comment type="function">
    <text evidence="3">Nucleotide-binding protein.</text>
</comment>
<evidence type="ECO:0000313" key="5">
    <source>
        <dbReference type="Proteomes" id="UP000320776"/>
    </source>
</evidence>
<dbReference type="Pfam" id="PF04461">
    <property type="entry name" value="YajQ"/>
    <property type="match status" value="1"/>
</dbReference>
<dbReference type="Proteomes" id="UP000320776">
    <property type="component" value="Chromosome"/>
</dbReference>
<evidence type="ECO:0000256" key="1">
    <source>
        <dbReference type="ARBA" id="ARBA00022741"/>
    </source>
</evidence>
<gene>
    <name evidence="4" type="ORF">SPTER_27990</name>
</gene>
<reference evidence="4 5" key="1">
    <citation type="submission" date="2019-02" db="EMBL/GenBank/DDBJ databases">
        <title>Closed genome of Sporomusa termitida DSM 4440.</title>
        <authorList>
            <person name="Poehlein A."/>
            <person name="Daniel R."/>
        </authorList>
    </citation>
    <scope>NUCLEOTIDE SEQUENCE [LARGE SCALE GENOMIC DNA]</scope>
    <source>
        <strain evidence="4 5">DSM 4440</strain>
    </source>
</reference>
<evidence type="ECO:0000313" key="4">
    <source>
        <dbReference type="EMBL" id="QDR81419.1"/>
    </source>
</evidence>
<sequence>MEMKGVIRMAKDCSFDIVSEVDMQEMDNAVNQTTKEIAQRYDFKGSKAEIVMDKQSLKLSAEDEYKLGAMLDILRTKMVKRNVPLKCLDAGKIESAFSGTVKQTVTIQKGISKEKGKEVIAYIKEQKLKVQAQIMDDQLRVTGAKKDDLQAVIHKLKEKDFGIELQCINFRS</sequence>
<dbReference type="InterPro" id="IPR035570">
    <property type="entry name" value="UPF0234_N"/>
</dbReference>
<dbReference type="Gene3D" id="3.30.70.990">
    <property type="entry name" value="YajQ-like, domain 2"/>
    <property type="match status" value="1"/>
</dbReference>
<dbReference type="KEGG" id="sted:SPTER_27990"/>
<dbReference type="GO" id="GO:0000166">
    <property type="term" value="F:nucleotide binding"/>
    <property type="evidence" value="ECO:0007669"/>
    <property type="project" value="UniProtKB-UniRule"/>
</dbReference>
<dbReference type="InterPro" id="IPR036183">
    <property type="entry name" value="YajQ-like_sf"/>
</dbReference>
<keyword evidence="5" id="KW-1185">Reference proteome</keyword>
<dbReference type="AlphaFoldDB" id="A0A517DVM5"/>
<dbReference type="InterPro" id="IPR035571">
    <property type="entry name" value="UPF0234-like_C"/>
</dbReference>
<name>A0A517DVM5_9FIRM</name>
<dbReference type="InterPro" id="IPR007551">
    <property type="entry name" value="YajQ/Smlt4090-like"/>
</dbReference>
<dbReference type="PANTHER" id="PTHR30476">
    <property type="entry name" value="UPF0234 PROTEIN YAJQ"/>
    <property type="match status" value="1"/>
</dbReference>
<dbReference type="SUPFAM" id="SSF89963">
    <property type="entry name" value="YajQ-like"/>
    <property type="match status" value="2"/>
</dbReference>
<dbReference type="NCBIfam" id="NF003819">
    <property type="entry name" value="PRK05412.1"/>
    <property type="match status" value="1"/>
</dbReference>
<accession>A0A517DVM5</accession>